<keyword evidence="2 7" id="KW-0055">Arginine biosynthesis</keyword>
<evidence type="ECO:0000256" key="6">
    <source>
        <dbReference type="ARBA" id="ARBA00049111"/>
    </source>
</evidence>
<proteinExistence type="inferred from homology"/>
<dbReference type="InterPro" id="IPR015422">
    <property type="entry name" value="PyrdxlP-dep_Trfase_small"/>
</dbReference>
<comment type="cofactor">
    <cofactor evidence="7">
        <name>pyridoxal 5'-phosphate</name>
        <dbReference type="ChEBI" id="CHEBI:597326"/>
    </cofactor>
    <text evidence="7">Binds 1 pyridoxal phosphate per subunit.</text>
</comment>
<dbReference type="InterPro" id="IPR017652">
    <property type="entry name" value="Ac/SucOrn_transaminase_bac"/>
</dbReference>
<reference evidence="8 9" key="1">
    <citation type="submission" date="2011-09" db="EMBL/GenBank/DDBJ databases">
        <authorList>
            <person name="Carlier A."/>
        </authorList>
    </citation>
    <scope>NUCLEOTIDE SEQUENCE [LARGE SCALE GENOMIC DNA]</scope>
    <source>
        <strain evidence="8 9">UZHbot1</strain>
    </source>
</reference>
<name>G4M4F7_9BURK</name>
<comment type="pathway">
    <text evidence="1">Amine and polyamine biosynthesis; ectoine biosynthesis; L-ectoine from L-aspartate 4-semialdehyde: step 1/3.</text>
</comment>
<keyword evidence="9" id="KW-1185">Reference proteome</keyword>
<dbReference type="InterPro" id="IPR015421">
    <property type="entry name" value="PyrdxlP-dep_Trfase_major"/>
</dbReference>
<dbReference type="GO" id="GO:0005737">
    <property type="term" value="C:cytoplasm"/>
    <property type="evidence" value="ECO:0007669"/>
    <property type="project" value="UniProtKB-SubCell"/>
</dbReference>
<feature type="binding site" evidence="7">
    <location>
        <begin position="154"/>
        <end position="155"/>
    </location>
    <ligand>
        <name>pyridoxal 5'-phosphate</name>
        <dbReference type="ChEBI" id="CHEBI:597326"/>
    </ligand>
</feature>
<dbReference type="InterPro" id="IPR049704">
    <property type="entry name" value="Aminotrans_3_PPA_site"/>
</dbReference>
<dbReference type="SUPFAM" id="SSF53383">
    <property type="entry name" value="PLP-dependent transferases"/>
    <property type="match status" value="1"/>
</dbReference>
<keyword evidence="4 7" id="KW-0808">Transferase</keyword>
<keyword evidence="7" id="KW-0963">Cytoplasm</keyword>
<comment type="catalytic activity">
    <reaction evidence="6">
        <text>L-2,4-diaminobutanoate + 2-oxoglutarate = L-aspartate 4-semialdehyde + L-glutamate</text>
        <dbReference type="Rhea" id="RHEA:11160"/>
        <dbReference type="ChEBI" id="CHEBI:16810"/>
        <dbReference type="ChEBI" id="CHEBI:29985"/>
        <dbReference type="ChEBI" id="CHEBI:58761"/>
        <dbReference type="ChEBI" id="CHEBI:537519"/>
        <dbReference type="EC" id="2.6.1.76"/>
    </reaction>
</comment>
<reference evidence="8 9" key="2">
    <citation type="submission" date="2011-10" db="EMBL/GenBank/DDBJ databases">
        <title>Draft genome sequence of Candidatus Burkholderia kirkii.</title>
        <authorList>
            <person name="Carlier A.L."/>
            <person name="Eberl L."/>
        </authorList>
    </citation>
    <scope>NUCLEOTIDE SEQUENCE [LARGE SCALE GENOMIC DNA]</scope>
    <source>
        <strain evidence="8 9">UZHbot1</strain>
    </source>
</reference>
<organism evidence="8 9">
    <name type="scientific">Candidatus Paraburkholderia kirkii UZHbot1</name>
    <dbReference type="NCBI Taxonomy" id="1055526"/>
    <lineage>
        <taxon>Bacteria</taxon>
        <taxon>Pseudomonadati</taxon>
        <taxon>Pseudomonadota</taxon>
        <taxon>Betaproteobacteria</taxon>
        <taxon>Burkholderiales</taxon>
        <taxon>Burkholderiaceae</taxon>
        <taxon>Paraburkholderia</taxon>
    </lineage>
</organism>
<keyword evidence="5 7" id="KW-0663">Pyridoxal phosphate</keyword>
<dbReference type="GO" id="GO:0006526">
    <property type="term" value="P:L-arginine biosynthetic process"/>
    <property type="evidence" value="ECO:0007669"/>
    <property type="project" value="UniProtKB-UniRule"/>
</dbReference>
<feature type="modified residue" description="N6-(pyridoxal phosphate)lysine" evidence="7">
    <location>
        <position position="301"/>
    </location>
</feature>
<dbReference type="InterPro" id="IPR004636">
    <property type="entry name" value="AcOrn/SuccOrn_fam"/>
</dbReference>
<gene>
    <name evidence="7" type="primary">argD</name>
    <name evidence="8" type="ORF">BKIR_c120_4905</name>
</gene>
<dbReference type="EMBL" id="CAFE01000027">
    <property type="protein sequence ID" value="CCD36034.1"/>
    <property type="molecule type" value="Genomic_DNA"/>
</dbReference>
<dbReference type="GO" id="GO:0030170">
    <property type="term" value="F:pyridoxal phosphate binding"/>
    <property type="evidence" value="ECO:0007669"/>
    <property type="project" value="InterPro"/>
</dbReference>
<dbReference type="Proteomes" id="UP000003511">
    <property type="component" value="Unassembled WGS sequence"/>
</dbReference>
<evidence type="ECO:0000256" key="1">
    <source>
        <dbReference type="ARBA" id="ARBA00004946"/>
    </source>
</evidence>
<dbReference type="InterPro" id="IPR015424">
    <property type="entry name" value="PyrdxlP-dep_Trfase"/>
</dbReference>
<comment type="similarity">
    <text evidence="7">Belongs to the class-III pyridoxal-phosphate-dependent aminotransferase family. ArgD subfamily.</text>
</comment>
<dbReference type="HAMAP" id="MF_01107">
    <property type="entry name" value="ArgD_aminotrans_3"/>
    <property type="match status" value="1"/>
</dbReference>
<evidence type="ECO:0000313" key="9">
    <source>
        <dbReference type="Proteomes" id="UP000003511"/>
    </source>
</evidence>
<dbReference type="InterPro" id="IPR050103">
    <property type="entry name" value="Class-III_PLP-dep_AT"/>
</dbReference>
<evidence type="ECO:0000256" key="4">
    <source>
        <dbReference type="ARBA" id="ARBA00022679"/>
    </source>
</evidence>
<dbReference type="Gene3D" id="3.40.640.10">
    <property type="entry name" value="Type I PLP-dependent aspartate aminotransferase-like (Major domain)"/>
    <property type="match status" value="1"/>
</dbReference>
<dbReference type="AlphaFoldDB" id="G4M4F7"/>
<feature type="binding site" evidence="7">
    <location>
        <begin position="272"/>
        <end position="275"/>
    </location>
    <ligand>
        <name>pyridoxal 5'-phosphate</name>
        <dbReference type="ChEBI" id="CHEBI:597326"/>
    </ligand>
</feature>
<comment type="caution">
    <text evidence="8">The sequence shown here is derived from an EMBL/GenBank/DDBJ whole genome shotgun (WGS) entry which is preliminary data.</text>
</comment>
<feature type="binding site" evidence="7">
    <location>
        <position position="329"/>
    </location>
    <ligand>
        <name>N(2)-acetyl-L-ornithine</name>
        <dbReference type="ChEBI" id="CHEBI:57805"/>
    </ligand>
</feature>
<comment type="catalytic activity">
    <reaction evidence="7">
        <text>N(2)-acetyl-L-ornithine + 2-oxoglutarate = N-acetyl-L-glutamate 5-semialdehyde + L-glutamate</text>
        <dbReference type="Rhea" id="RHEA:18049"/>
        <dbReference type="ChEBI" id="CHEBI:16810"/>
        <dbReference type="ChEBI" id="CHEBI:29123"/>
        <dbReference type="ChEBI" id="CHEBI:29985"/>
        <dbReference type="ChEBI" id="CHEBI:57805"/>
        <dbReference type="EC" id="2.6.1.11"/>
    </reaction>
</comment>
<dbReference type="GO" id="GO:0003992">
    <property type="term" value="F:N2-acetyl-L-ornithine:2-oxoglutarate 5-aminotransferase activity"/>
    <property type="evidence" value="ECO:0007669"/>
    <property type="project" value="UniProtKB-UniRule"/>
</dbReference>
<protein>
    <recommendedName>
        <fullName evidence="7">Acetylornithine aminotransferase</fullName>
        <shortName evidence="7">ACOAT</shortName>
        <ecNumber evidence="7">2.6.1.11</ecNumber>
    </recommendedName>
</protein>
<dbReference type="HOGENOM" id="CLU_016922_10_1_4"/>
<feature type="binding site" evidence="7">
    <location>
        <position position="190"/>
    </location>
    <ligand>
        <name>N(2)-acetyl-L-ornithine</name>
        <dbReference type="ChEBI" id="CHEBI:57805"/>
    </ligand>
</feature>
<dbReference type="NCBIfam" id="NF009047">
    <property type="entry name" value="PRK12381.1"/>
    <property type="match status" value="1"/>
</dbReference>
<dbReference type="Gene3D" id="3.90.1150.10">
    <property type="entry name" value="Aspartate Aminotransferase, domain 1"/>
    <property type="match status" value="1"/>
</dbReference>
<sequence length="456" mass="49483">MQAQSFTHDEPASVCDRIDEYNGLFSVALISNSMQESMLEPDEEWLMTDININVDRGTFDEVMVPVFAPANFVPDRGRGSRVWDTEGRDYVDFAGGIAVTALGHGHPELLKVLHEQGDRLWHIGNGYTNAPVLRLAKRLTDLTCADRAFFANSGAEANEAALKLARRYAIDNHGPDKIEIISFTQSFHGRTFFTVSVGGQPKYAEGFGPQPQGIRHLPYNDLPTALEAIGPNTCAVIVEPVQGEGGVLLADPAFLKGLREACDKHQALLIFDEVQTGVGRTGTFYTYMQYGVTPDILTSAKALGNGFPIGAMLTTNDIAAHFKVGVHGTTYGGNSLGASIAEKVVELVSDPQVLEGVNERSRAIKTHLARINERFGLFKEIRGRGLLIGAELKDAYKDRAKDVLNAAAANGVIMLIAGPNVLRFAPSLIMPMDDLDEGFARIERAIEQVVSTAAVK</sequence>
<dbReference type="PANTHER" id="PTHR11986">
    <property type="entry name" value="AMINOTRANSFERASE CLASS III"/>
    <property type="match status" value="1"/>
</dbReference>
<keyword evidence="3 7" id="KW-0032">Aminotransferase</keyword>
<dbReference type="PIRSF" id="PIRSF000521">
    <property type="entry name" value="Transaminase_4ab_Lys_Orn"/>
    <property type="match status" value="1"/>
</dbReference>
<evidence type="ECO:0000256" key="3">
    <source>
        <dbReference type="ARBA" id="ARBA00022576"/>
    </source>
</evidence>
<comment type="subcellular location">
    <subcellularLocation>
        <location evidence="7">Cytoplasm</location>
    </subcellularLocation>
</comment>
<dbReference type="EC" id="2.6.1.11" evidence="7"/>
<dbReference type="NCBIfam" id="NF002325">
    <property type="entry name" value="PRK01278.1"/>
    <property type="match status" value="1"/>
</dbReference>
<dbReference type="InterPro" id="IPR005814">
    <property type="entry name" value="Aminotrans_3"/>
</dbReference>
<evidence type="ECO:0000313" key="8">
    <source>
        <dbReference type="EMBL" id="CCD36034.1"/>
    </source>
</evidence>
<feature type="binding site" evidence="7">
    <location>
        <position position="330"/>
    </location>
    <ligand>
        <name>pyridoxal 5'-phosphate</name>
        <dbReference type="ChEBI" id="CHEBI:597326"/>
    </ligand>
</feature>
<dbReference type="GO" id="GO:0042802">
    <property type="term" value="F:identical protein binding"/>
    <property type="evidence" value="ECO:0007669"/>
    <property type="project" value="TreeGrafter"/>
</dbReference>
<dbReference type="NCBIfam" id="NF003468">
    <property type="entry name" value="PRK05093.1"/>
    <property type="match status" value="1"/>
</dbReference>
<evidence type="ECO:0000256" key="2">
    <source>
        <dbReference type="ARBA" id="ARBA00022571"/>
    </source>
</evidence>
<dbReference type="STRING" id="1055526.BKIR_c120_4905"/>
<accession>G4M4F7</accession>
<comment type="pathway">
    <text evidence="7">Amino-acid biosynthesis; L-arginine biosynthesis; N(2)-acetyl-L-ornithine from L-glutamate: step 4/4.</text>
</comment>
<evidence type="ECO:0000256" key="5">
    <source>
        <dbReference type="ARBA" id="ARBA00022898"/>
    </source>
</evidence>
<dbReference type="NCBIfam" id="TIGR00707">
    <property type="entry name" value="argD"/>
    <property type="match status" value="1"/>
</dbReference>
<evidence type="ECO:0000256" key="7">
    <source>
        <dbReference type="HAMAP-Rule" id="MF_01107"/>
    </source>
</evidence>
<comment type="miscellaneous">
    <text evidence="7">May also have succinyldiaminopimelate aminotransferase activity, thus carrying out the corresponding step in lysine biosynthesis.</text>
</comment>
<dbReference type="CDD" id="cd00610">
    <property type="entry name" value="OAT_like"/>
    <property type="match status" value="1"/>
</dbReference>
<dbReference type="GO" id="GO:0045303">
    <property type="term" value="F:diaminobutyrate-2-oxoglutarate transaminase activity"/>
    <property type="evidence" value="ECO:0007669"/>
    <property type="project" value="UniProtKB-EC"/>
</dbReference>
<dbReference type="FunFam" id="3.40.640.10:FF:000004">
    <property type="entry name" value="Acetylornithine aminotransferase"/>
    <property type="match status" value="1"/>
</dbReference>
<dbReference type="NCBIfam" id="TIGR03246">
    <property type="entry name" value="arg_catab_astC"/>
    <property type="match status" value="1"/>
</dbReference>
<comment type="subunit">
    <text evidence="7">Homodimer.</text>
</comment>
<feature type="binding site" evidence="7">
    <location>
        <position position="187"/>
    </location>
    <ligand>
        <name>pyridoxal 5'-phosphate</name>
        <dbReference type="ChEBI" id="CHEBI:597326"/>
    </ligand>
</feature>
<dbReference type="PANTHER" id="PTHR11986:SF113">
    <property type="entry name" value="SUCCINYLORNITHINE TRANSAMINASE"/>
    <property type="match status" value="1"/>
</dbReference>
<dbReference type="Pfam" id="PF00202">
    <property type="entry name" value="Aminotran_3"/>
    <property type="match status" value="1"/>
</dbReference>
<dbReference type="UniPathway" id="UPA00068">
    <property type="reaction ID" value="UER00109"/>
</dbReference>
<dbReference type="PROSITE" id="PS00600">
    <property type="entry name" value="AA_TRANSFER_CLASS_3"/>
    <property type="match status" value="1"/>
</dbReference>
<keyword evidence="7" id="KW-0028">Amino-acid biosynthesis</keyword>